<keyword evidence="3" id="KW-1185">Reference proteome</keyword>
<protein>
    <submittedName>
        <fullName evidence="2">Uncharacterized protein</fullName>
    </submittedName>
</protein>
<feature type="transmembrane region" description="Helical" evidence="1">
    <location>
        <begin position="15"/>
        <end position="35"/>
    </location>
</feature>
<evidence type="ECO:0000313" key="2">
    <source>
        <dbReference type="EMBL" id="TDU91708.1"/>
    </source>
</evidence>
<dbReference type="Proteomes" id="UP000295151">
    <property type="component" value="Unassembled WGS sequence"/>
</dbReference>
<feature type="transmembrane region" description="Helical" evidence="1">
    <location>
        <begin position="42"/>
        <end position="62"/>
    </location>
</feature>
<organism evidence="2 3">
    <name type="scientific">Kribbella voronezhensis</name>
    <dbReference type="NCBI Taxonomy" id="2512212"/>
    <lineage>
        <taxon>Bacteria</taxon>
        <taxon>Bacillati</taxon>
        <taxon>Actinomycetota</taxon>
        <taxon>Actinomycetes</taxon>
        <taxon>Propionibacteriales</taxon>
        <taxon>Kribbellaceae</taxon>
        <taxon>Kribbella</taxon>
    </lineage>
</organism>
<evidence type="ECO:0000313" key="3">
    <source>
        <dbReference type="Proteomes" id="UP000295151"/>
    </source>
</evidence>
<dbReference type="AlphaFoldDB" id="A0A4R7TJ97"/>
<accession>A0A4R7TJ97</accession>
<evidence type="ECO:0000256" key="1">
    <source>
        <dbReference type="SAM" id="Phobius"/>
    </source>
</evidence>
<keyword evidence="1" id="KW-1133">Transmembrane helix</keyword>
<keyword evidence="1" id="KW-0472">Membrane</keyword>
<name>A0A4R7TJ97_9ACTN</name>
<proteinExistence type="predicted"/>
<reference evidence="2 3" key="1">
    <citation type="submission" date="2019-03" db="EMBL/GenBank/DDBJ databases">
        <title>Genomic Encyclopedia of Type Strains, Phase III (KMG-III): the genomes of soil and plant-associated and newly described type strains.</title>
        <authorList>
            <person name="Whitman W."/>
        </authorList>
    </citation>
    <scope>NUCLEOTIDE SEQUENCE [LARGE SCALE GENOMIC DNA]</scope>
    <source>
        <strain evidence="2 3">VKM Ac-2575</strain>
    </source>
</reference>
<dbReference type="RefSeq" id="WP_133981409.1">
    <property type="nucleotide sequence ID" value="NZ_SOCE01000001.1"/>
</dbReference>
<keyword evidence="1" id="KW-0812">Transmembrane</keyword>
<dbReference type="EMBL" id="SOCE01000001">
    <property type="protein sequence ID" value="TDU91708.1"/>
    <property type="molecule type" value="Genomic_DNA"/>
</dbReference>
<gene>
    <name evidence="2" type="ORF">EV138_5320</name>
</gene>
<comment type="caution">
    <text evidence="2">The sequence shown here is derived from an EMBL/GenBank/DDBJ whole genome shotgun (WGS) entry which is preliminary data.</text>
</comment>
<dbReference type="OrthoDB" id="4323137at2"/>
<sequence>MQAGPGVAELVPAELVYGEGLVLAGLIIVFVFVFVGYTAGEWFVGAGVVAAVIAGLFIYIGWRELADYPATYRDGDRPDTSTSGTSLYSSWELARGATVNTRFTVDAPDAQTLSGALHQHGCSSKVDWQVYADGTLLASGTLANRDDFEFKKVAVPAGKGPVVVRLSATRTDSNDCTTELSWENPGFEGPGNGKFRFVFPVPDAD</sequence>